<feature type="repeat" description="TPR" evidence="7">
    <location>
        <begin position="199"/>
        <end position="232"/>
    </location>
</feature>
<dbReference type="SUPFAM" id="SSF48452">
    <property type="entry name" value="TPR-like"/>
    <property type="match status" value="1"/>
</dbReference>
<dbReference type="InterPro" id="IPR051612">
    <property type="entry name" value="Teichoic_Acid_Biosynth"/>
</dbReference>
<dbReference type="AlphaFoldDB" id="A0A4Y1YQK2"/>
<dbReference type="GO" id="GO:0016757">
    <property type="term" value="F:glycosyltransferase activity"/>
    <property type="evidence" value="ECO:0007669"/>
    <property type="project" value="InterPro"/>
</dbReference>
<evidence type="ECO:0000313" key="9">
    <source>
        <dbReference type="EMBL" id="BBL34225.1"/>
    </source>
</evidence>
<dbReference type="Pfam" id="PF04464">
    <property type="entry name" value="Glyphos_transf"/>
    <property type="match status" value="1"/>
</dbReference>
<dbReference type="Gene3D" id="1.25.40.10">
    <property type="entry name" value="Tetratricopeptide repeat domain"/>
    <property type="match status" value="3"/>
</dbReference>
<dbReference type="InterPro" id="IPR043148">
    <property type="entry name" value="TagF_C"/>
</dbReference>
<dbReference type="EMBL" id="AP019755">
    <property type="protein sequence ID" value="BBL34225.1"/>
    <property type="molecule type" value="Genomic_DNA"/>
</dbReference>
<reference evidence="9 10" key="1">
    <citation type="submission" date="2019-06" db="EMBL/GenBank/DDBJ databases">
        <title>Nitrosomonas stercoris KYUHI-S whole genome shotgun sequence.</title>
        <authorList>
            <person name="Nakagawa T."/>
            <person name="Tsuchiya Y."/>
            <person name="Takahashi R."/>
        </authorList>
    </citation>
    <scope>NUCLEOTIDE SEQUENCE [LARGE SCALE GENOMIC DNA]</scope>
    <source>
        <strain evidence="9 10">KYUHI-S</strain>
    </source>
</reference>
<dbReference type="InterPro" id="IPR001296">
    <property type="entry name" value="Glyco_trans_1"/>
</dbReference>
<evidence type="ECO:0000256" key="1">
    <source>
        <dbReference type="ARBA" id="ARBA00004202"/>
    </source>
</evidence>
<sequence>MMHFIQSAVGSVATRLTNVAQQFNSATFYTLAGLAYQLASQKKNANLNLCRAVELAPSSLLTLRLYAQTEKLLWQAFERIEEQKIHFQNNYKYWFVLGKLQLAMYRLSDARYSFERALALNKSSAKTWWLFGWVLQQLKEQSASLYAYEQARKSSWHPNVKRFGVGYWFAQSRNWMQAVHAYTGLLEASQPNTKTKLIAQLLRRRAYVYQRLLDWDRASRDYQQALQLKPSNSLFEPLAWALAQSDQWQQVETVCQQALQNIPKIFVAKRKRIRKLLALSLSQNQPRQAIEQFQHCYSTTAWWQRYFLLHPKLLSLNNPQHRLHAQLAYNYVHQAGRAWTQQDWHRMIENLEQAIKRWPDHEPRLYAALGEAFACVGKWKAASQTFCQINLFLWPSSQQLHQRTKKQTQRLVLEYAEHRERLPIQPQLILYESYVGGYVSCNPYAIYQTMVKDPQFANWTHVWVLSDLKRAPEDCLQRDNVILVPRNSQLYQRYLATAKWLINNNTFPGYFNRRTDQFYLNTWHGTPFKTLGRDIRGFMEHKGAARTFLHATHMLSPNAHTSHVLIKRYDIDGLFQGQLLERGYPRNDLLINATKQQKQCFRHKLGLPETSKPVVLYAPTWRGTLGHLDVESQRIITDLQILQQQQNCQIVFRGHHLTEQALLTAGLGNVHIAPQAVDTAQVLAITDILITDYSSISFDFLLTERPILFYTHDLEDYQNQRGLYFDMHEMPGPQYASIEQLCIGLTQTLEQISQDQWLPTTQYRKAKERFCPHDDGQVTQRAIEFFFKDNCQNVLPATQDARQTLLFYAGSLITNGITTAFINLIKTIDPQRYRIVIAIEVTAVGKNPECIQRLQHLPEYVQIIGRSGSQLLNTYERTAIGNFNRYHTLNPEQKYHYVRAFKREFHRLFADWQPDYVIQYEGYSRMWAGILGCGAPAATQRIIYLHNDMHGEWQTRHPYLAAIFWLYRYFNRLVSVSNAINQVNEDQLAQCFELAKECFVYAHNVPDFTDVQARAKESLEQDFATWLAQTPPRQTFISIGRLSPEKNHALLLNAFAQLVKKYPQARLIILGEGPLRSALEQQIVQLHISHAVLLPGIRNNPFPLLSRSDCFVLPSAYEGLGMVLLEAMALNKPIIATDIPPVRELLAPGYGYLIEPSVDELTAAMEKIITGAGQLDMIQMDQIAYKNQAMTQFYALLEPHLKEAIQ</sequence>
<dbReference type="InterPro" id="IPR043149">
    <property type="entry name" value="TagF_N"/>
</dbReference>
<dbReference type="Gene3D" id="3.40.50.12580">
    <property type="match status" value="1"/>
</dbReference>
<organism evidence="9 10">
    <name type="scientific">Nitrosomonas stercoris</name>
    <dbReference type="NCBI Taxonomy" id="1444684"/>
    <lineage>
        <taxon>Bacteria</taxon>
        <taxon>Pseudomonadati</taxon>
        <taxon>Pseudomonadota</taxon>
        <taxon>Betaproteobacteria</taxon>
        <taxon>Nitrosomonadales</taxon>
        <taxon>Nitrosomonadaceae</taxon>
        <taxon>Nitrosomonas</taxon>
    </lineage>
</organism>
<dbReference type="Proteomes" id="UP000316473">
    <property type="component" value="Chromosome"/>
</dbReference>
<keyword evidence="4 9" id="KW-0808">Transferase</keyword>
<comment type="similarity">
    <text evidence="2">Belongs to the CDP-glycerol glycerophosphotransferase family.</text>
</comment>
<feature type="domain" description="Glycosyl transferase family 1" evidence="8">
    <location>
        <begin position="1033"/>
        <end position="1172"/>
    </location>
</feature>
<keyword evidence="10" id="KW-1185">Reference proteome</keyword>
<dbReference type="SMART" id="SM00028">
    <property type="entry name" value="TPR"/>
    <property type="match status" value="3"/>
</dbReference>
<keyword evidence="3" id="KW-1003">Cell membrane</keyword>
<evidence type="ECO:0000256" key="6">
    <source>
        <dbReference type="ARBA" id="ARBA00023136"/>
    </source>
</evidence>
<accession>A0A4Y1YQK2</accession>
<gene>
    <name evidence="9" type="ORF">Nstercoris_00456</name>
</gene>
<dbReference type="CDD" id="cd03811">
    <property type="entry name" value="GT4_GT28_WabH-like"/>
    <property type="match status" value="1"/>
</dbReference>
<feature type="repeat" description="TPR" evidence="7">
    <location>
        <begin position="91"/>
        <end position="124"/>
    </location>
</feature>
<evidence type="ECO:0000256" key="3">
    <source>
        <dbReference type="ARBA" id="ARBA00022475"/>
    </source>
</evidence>
<dbReference type="Pfam" id="PF00534">
    <property type="entry name" value="Glycos_transf_1"/>
    <property type="match status" value="1"/>
</dbReference>
<dbReference type="GO" id="GO:0005886">
    <property type="term" value="C:plasma membrane"/>
    <property type="evidence" value="ECO:0007669"/>
    <property type="project" value="UniProtKB-SubCell"/>
</dbReference>
<evidence type="ECO:0000259" key="8">
    <source>
        <dbReference type="Pfam" id="PF00534"/>
    </source>
</evidence>
<dbReference type="GO" id="GO:0019350">
    <property type="term" value="P:teichoic acid biosynthetic process"/>
    <property type="evidence" value="ECO:0007669"/>
    <property type="project" value="UniProtKB-KW"/>
</dbReference>
<dbReference type="Gene3D" id="3.40.50.2000">
    <property type="entry name" value="Glycogen Phosphorylase B"/>
    <property type="match status" value="2"/>
</dbReference>
<dbReference type="InterPro" id="IPR019734">
    <property type="entry name" value="TPR_rpt"/>
</dbReference>
<dbReference type="SUPFAM" id="SSF53756">
    <property type="entry name" value="UDP-Glycosyltransferase/glycogen phosphorylase"/>
    <property type="match status" value="2"/>
</dbReference>
<keyword evidence="7" id="KW-0802">TPR repeat</keyword>
<keyword evidence="5" id="KW-0777">Teichoic acid biosynthesis</keyword>
<evidence type="ECO:0000313" key="10">
    <source>
        <dbReference type="Proteomes" id="UP000316473"/>
    </source>
</evidence>
<dbReference type="KEGG" id="nst:Nstercoris_00456"/>
<dbReference type="PANTHER" id="PTHR37316:SF3">
    <property type="entry name" value="TEICHOIC ACID GLYCEROL-PHOSPHATE TRANSFERASE"/>
    <property type="match status" value="1"/>
</dbReference>
<evidence type="ECO:0000256" key="5">
    <source>
        <dbReference type="ARBA" id="ARBA00022944"/>
    </source>
</evidence>
<name>A0A4Y1YQK2_9PROT</name>
<dbReference type="InterPro" id="IPR007554">
    <property type="entry name" value="Glycerophosphate_synth"/>
</dbReference>
<evidence type="ECO:0000256" key="4">
    <source>
        <dbReference type="ARBA" id="ARBA00022679"/>
    </source>
</evidence>
<keyword evidence="6" id="KW-0472">Membrane</keyword>
<dbReference type="PROSITE" id="PS50005">
    <property type="entry name" value="TPR"/>
    <property type="match status" value="2"/>
</dbReference>
<evidence type="ECO:0000256" key="2">
    <source>
        <dbReference type="ARBA" id="ARBA00010488"/>
    </source>
</evidence>
<proteinExistence type="inferred from homology"/>
<dbReference type="InterPro" id="IPR011990">
    <property type="entry name" value="TPR-like_helical_dom_sf"/>
</dbReference>
<protein>
    <submittedName>
        <fullName evidence="9">Glycosyltransferase Gtf1</fullName>
    </submittedName>
</protein>
<dbReference type="GO" id="GO:0047355">
    <property type="term" value="F:CDP-glycerol glycerophosphotransferase activity"/>
    <property type="evidence" value="ECO:0007669"/>
    <property type="project" value="InterPro"/>
</dbReference>
<dbReference type="Gene3D" id="3.40.50.11820">
    <property type="match status" value="1"/>
</dbReference>
<dbReference type="PANTHER" id="PTHR37316">
    <property type="entry name" value="TEICHOIC ACID GLYCEROL-PHOSPHATE PRIMASE"/>
    <property type="match status" value="1"/>
</dbReference>
<comment type="subcellular location">
    <subcellularLocation>
        <location evidence="1">Cell membrane</location>
        <topology evidence="1">Peripheral membrane protein</topology>
    </subcellularLocation>
</comment>
<evidence type="ECO:0000256" key="7">
    <source>
        <dbReference type="PROSITE-ProRule" id="PRU00339"/>
    </source>
</evidence>